<reference evidence="1 2" key="1">
    <citation type="submission" date="2019-03" db="EMBL/GenBank/DDBJ databases">
        <title>Ramlibacter rhizophilus CCTCC AB2015357, whole genome shotgun sequence.</title>
        <authorList>
            <person name="Zhang X."/>
            <person name="Feng G."/>
            <person name="Zhu H."/>
        </authorList>
    </citation>
    <scope>NUCLEOTIDE SEQUENCE [LARGE SCALE GENOMIC DNA]</scope>
    <source>
        <strain evidence="1 2">CCTCC AB2015357</strain>
    </source>
</reference>
<keyword evidence="2" id="KW-1185">Reference proteome</keyword>
<dbReference type="Proteomes" id="UP000297564">
    <property type="component" value="Unassembled WGS sequence"/>
</dbReference>
<evidence type="ECO:0000313" key="2">
    <source>
        <dbReference type="Proteomes" id="UP000297564"/>
    </source>
</evidence>
<dbReference type="OrthoDB" id="9815437at2"/>
<name>A0A4Z0BWW2_9BURK</name>
<comment type="caution">
    <text evidence="1">The sequence shown here is derived from an EMBL/GenBank/DDBJ whole genome shotgun (WGS) entry which is preliminary data.</text>
</comment>
<dbReference type="AlphaFoldDB" id="A0A4Z0BWW2"/>
<evidence type="ECO:0008006" key="3">
    <source>
        <dbReference type="Google" id="ProtNLM"/>
    </source>
</evidence>
<proteinExistence type="predicted"/>
<accession>A0A4Z0BWW2</accession>
<organism evidence="1 2">
    <name type="scientific">Ramlibacter rhizophilus</name>
    <dbReference type="NCBI Taxonomy" id="1781167"/>
    <lineage>
        <taxon>Bacteria</taxon>
        <taxon>Pseudomonadati</taxon>
        <taxon>Pseudomonadota</taxon>
        <taxon>Betaproteobacteria</taxon>
        <taxon>Burkholderiales</taxon>
        <taxon>Comamonadaceae</taxon>
        <taxon>Ramlibacter</taxon>
    </lineage>
</organism>
<dbReference type="RefSeq" id="WP_135284190.1">
    <property type="nucleotide sequence ID" value="NZ_SMLL01000002.1"/>
</dbReference>
<sequence length="84" mass="9815">MATRSELQDWVIQALKAAGGAASIVEVAKYIWEHHESELKSSGDLFYTWQYDMRWACTKLRERKIVQAAEMSDRGEWRLQPKLD</sequence>
<evidence type="ECO:0000313" key="1">
    <source>
        <dbReference type="EMBL" id="TFZ03391.1"/>
    </source>
</evidence>
<dbReference type="EMBL" id="SMLL01000002">
    <property type="protein sequence ID" value="TFZ03391.1"/>
    <property type="molecule type" value="Genomic_DNA"/>
</dbReference>
<protein>
    <recommendedName>
        <fullName evidence="3">Restriction system protein Mrr-like N-terminal domain-containing protein</fullName>
    </recommendedName>
</protein>
<gene>
    <name evidence="1" type="ORF">EZ242_05780</name>
</gene>